<dbReference type="Proteomes" id="UP000823661">
    <property type="component" value="Unassembled WGS sequence"/>
</dbReference>
<protein>
    <submittedName>
        <fullName evidence="2">PD40 domain-containing protein</fullName>
    </submittedName>
</protein>
<feature type="signal peptide" evidence="1">
    <location>
        <begin position="1"/>
        <end position="25"/>
    </location>
</feature>
<dbReference type="EMBL" id="JADIMI010000052">
    <property type="protein sequence ID" value="MBO8452308.1"/>
    <property type="molecule type" value="Genomic_DNA"/>
</dbReference>
<organism evidence="2 3">
    <name type="scientific">Candidatus Cryptobacteroides intestinavium</name>
    <dbReference type="NCBI Taxonomy" id="2840766"/>
    <lineage>
        <taxon>Bacteria</taxon>
        <taxon>Pseudomonadati</taxon>
        <taxon>Bacteroidota</taxon>
        <taxon>Bacteroidia</taxon>
        <taxon>Bacteroidales</taxon>
        <taxon>Candidatus Cryptobacteroides</taxon>
    </lineage>
</organism>
<dbReference type="InterPro" id="IPR011659">
    <property type="entry name" value="WD40"/>
</dbReference>
<proteinExistence type="predicted"/>
<reference evidence="2" key="1">
    <citation type="submission" date="2020-10" db="EMBL/GenBank/DDBJ databases">
        <authorList>
            <person name="Gilroy R."/>
        </authorList>
    </citation>
    <scope>NUCLEOTIDE SEQUENCE</scope>
    <source>
        <strain evidence="2">B1-20833</strain>
    </source>
</reference>
<dbReference type="Gene3D" id="2.120.10.30">
    <property type="entry name" value="TolB, C-terminal domain"/>
    <property type="match status" value="1"/>
</dbReference>
<sequence length="581" mass="65149">MRYSVLVHILSVMSLAVSLSGPAAASAGWSAAVPSHFTDTAAVSVSDTAAAPAVDTVPASAAALAAVPSRADSLLRKADSCRLGYDFIQSVAYYRQALEAERDSLRRIAIVDRKLQAENGASMMEYVYSPSVVARHRFSIEDFFLYYPLKDRSWRQVPNVLDTLPGHPFAKAVYVPDGSTEIYFSAEDEDGVRNIWHTEYRDTVWSLPSLLNEQVTSSADEVYPLVSSDGKYMYFSSAGLYGVGGYDLYVSEWDEDNGDWGVPVNMGFPYSSPYDDLLFCNTPDGRYTMFASNRDCPRDSIYVYVLEYDNMPIHEAVPDVPALKKIMSLEPDRVVDDSGSPGPDAEMPENPEVRRYMEKMQQVKALRDSIYAYGVSIDEQRNRYAESNDEQEKTMLSHRIMEQELALPVLNDSLRKASAELQKIEMDFLFNGVVIDLDKVSAEADREIVPKDIDFSFVKMEMGDSLTMNIEQPEPEFDYTFMVLPEGRFAEDNTLPSGIVYQIQIFSITRPATVKEIKGLSPVFLHRPSAGRYTYAVGLFRTYADALSQLNKVRTRGFKGAYIIAFRDGEPIPVNSARKYE</sequence>
<name>A0A9D9ERH9_9BACT</name>
<keyword evidence="1" id="KW-0732">Signal</keyword>
<dbReference type="Pfam" id="PF07676">
    <property type="entry name" value="PD40"/>
    <property type="match status" value="1"/>
</dbReference>
<dbReference type="AlphaFoldDB" id="A0A9D9ERH9"/>
<evidence type="ECO:0000313" key="2">
    <source>
        <dbReference type="EMBL" id="MBO8452308.1"/>
    </source>
</evidence>
<comment type="caution">
    <text evidence="2">The sequence shown here is derived from an EMBL/GenBank/DDBJ whole genome shotgun (WGS) entry which is preliminary data.</text>
</comment>
<accession>A0A9D9ERH9</accession>
<dbReference type="InterPro" id="IPR011042">
    <property type="entry name" value="6-blade_b-propeller_TolB-like"/>
</dbReference>
<dbReference type="SUPFAM" id="SSF82171">
    <property type="entry name" value="DPP6 N-terminal domain-like"/>
    <property type="match status" value="1"/>
</dbReference>
<reference evidence="2" key="2">
    <citation type="journal article" date="2021" name="PeerJ">
        <title>Extensive microbial diversity within the chicken gut microbiome revealed by metagenomics and culture.</title>
        <authorList>
            <person name="Gilroy R."/>
            <person name="Ravi A."/>
            <person name="Getino M."/>
            <person name="Pursley I."/>
            <person name="Horton D.L."/>
            <person name="Alikhan N.F."/>
            <person name="Baker D."/>
            <person name="Gharbi K."/>
            <person name="Hall N."/>
            <person name="Watson M."/>
            <person name="Adriaenssens E.M."/>
            <person name="Foster-Nyarko E."/>
            <person name="Jarju S."/>
            <person name="Secka A."/>
            <person name="Antonio M."/>
            <person name="Oren A."/>
            <person name="Chaudhuri R.R."/>
            <person name="La Ragione R."/>
            <person name="Hildebrand F."/>
            <person name="Pallen M.J."/>
        </authorList>
    </citation>
    <scope>NUCLEOTIDE SEQUENCE</scope>
    <source>
        <strain evidence="2">B1-20833</strain>
    </source>
</reference>
<gene>
    <name evidence="2" type="ORF">IAC06_05435</name>
</gene>
<evidence type="ECO:0000313" key="3">
    <source>
        <dbReference type="Proteomes" id="UP000823661"/>
    </source>
</evidence>
<evidence type="ECO:0000256" key="1">
    <source>
        <dbReference type="SAM" id="SignalP"/>
    </source>
</evidence>
<feature type="chain" id="PRO_5039085503" evidence="1">
    <location>
        <begin position="26"/>
        <end position="581"/>
    </location>
</feature>